<dbReference type="Proteomes" id="UP000236959">
    <property type="component" value="Unassembled WGS sequence"/>
</dbReference>
<evidence type="ECO:0000256" key="1">
    <source>
        <dbReference type="ARBA" id="ARBA00010466"/>
    </source>
</evidence>
<name>A0A2S3UTK8_9HYPH</name>
<dbReference type="InterPro" id="IPR007324">
    <property type="entry name" value="Sugar-bd_dom_put"/>
</dbReference>
<dbReference type="Pfam" id="PF08281">
    <property type="entry name" value="Sigma70_r4_2"/>
    <property type="match status" value="1"/>
</dbReference>
<dbReference type="InterPro" id="IPR013324">
    <property type="entry name" value="RNA_pol_sigma_r3/r4-like"/>
</dbReference>
<evidence type="ECO:0000313" key="8">
    <source>
        <dbReference type="Proteomes" id="UP000236959"/>
    </source>
</evidence>
<dbReference type="GO" id="GO:0030246">
    <property type="term" value="F:carbohydrate binding"/>
    <property type="evidence" value="ECO:0007669"/>
    <property type="project" value="InterPro"/>
</dbReference>
<dbReference type="OrthoDB" id="9806345at2"/>
<organism evidence="7 8">
    <name type="scientific">Roseibium marinum</name>
    <dbReference type="NCBI Taxonomy" id="281252"/>
    <lineage>
        <taxon>Bacteria</taxon>
        <taxon>Pseudomonadati</taxon>
        <taxon>Pseudomonadota</taxon>
        <taxon>Alphaproteobacteria</taxon>
        <taxon>Hyphomicrobiales</taxon>
        <taxon>Stappiaceae</taxon>
        <taxon>Roseibium</taxon>
    </lineage>
</organism>
<dbReference type="GO" id="GO:0003677">
    <property type="term" value="F:DNA binding"/>
    <property type="evidence" value="ECO:0007669"/>
    <property type="project" value="UniProtKB-KW"/>
</dbReference>
<evidence type="ECO:0000256" key="2">
    <source>
        <dbReference type="ARBA" id="ARBA00023015"/>
    </source>
</evidence>
<dbReference type="InterPro" id="IPR051054">
    <property type="entry name" value="SorC_transcr_regulators"/>
</dbReference>
<dbReference type="PANTHER" id="PTHR34294">
    <property type="entry name" value="TRANSCRIPTIONAL REGULATOR-RELATED"/>
    <property type="match status" value="1"/>
</dbReference>
<keyword evidence="8" id="KW-1185">Reference proteome</keyword>
<evidence type="ECO:0000259" key="6">
    <source>
        <dbReference type="Pfam" id="PF08281"/>
    </source>
</evidence>
<keyword evidence="4" id="KW-0804">Transcription</keyword>
<accession>A0A2S3UTK8</accession>
<comment type="similarity">
    <text evidence="1">Belongs to the SorC transcriptional regulatory family.</text>
</comment>
<proteinExistence type="inferred from homology"/>
<keyword evidence="3 7" id="KW-0238">DNA-binding</keyword>
<evidence type="ECO:0000313" key="7">
    <source>
        <dbReference type="EMBL" id="POF30913.1"/>
    </source>
</evidence>
<gene>
    <name evidence="7" type="ORF">CLV41_10591</name>
</gene>
<reference evidence="7 8" key="1">
    <citation type="submission" date="2018-01" db="EMBL/GenBank/DDBJ databases">
        <title>Genomic Encyclopedia of Archaeal and Bacterial Type Strains, Phase II (KMG-II): from individual species to whole genera.</title>
        <authorList>
            <person name="Goeker M."/>
        </authorList>
    </citation>
    <scope>NUCLEOTIDE SEQUENCE [LARGE SCALE GENOMIC DNA]</scope>
    <source>
        <strain evidence="7 8">DSM 17023</strain>
    </source>
</reference>
<dbReference type="Pfam" id="PF04198">
    <property type="entry name" value="Sugar-bind"/>
    <property type="match status" value="1"/>
</dbReference>
<dbReference type="AlphaFoldDB" id="A0A2S3UTK8"/>
<dbReference type="GO" id="GO:0006352">
    <property type="term" value="P:DNA-templated transcription initiation"/>
    <property type="evidence" value="ECO:0007669"/>
    <property type="project" value="InterPro"/>
</dbReference>
<dbReference type="GO" id="GO:0016987">
    <property type="term" value="F:sigma factor activity"/>
    <property type="evidence" value="ECO:0007669"/>
    <property type="project" value="InterPro"/>
</dbReference>
<dbReference type="PANTHER" id="PTHR34294:SF1">
    <property type="entry name" value="TRANSCRIPTIONAL REGULATOR LSRR"/>
    <property type="match status" value="1"/>
</dbReference>
<dbReference type="InterPro" id="IPR013249">
    <property type="entry name" value="RNA_pol_sigma70_r4_t2"/>
</dbReference>
<evidence type="ECO:0000256" key="3">
    <source>
        <dbReference type="ARBA" id="ARBA00023125"/>
    </source>
</evidence>
<feature type="domain" description="Sugar-binding" evidence="5">
    <location>
        <begin position="62"/>
        <end position="317"/>
    </location>
</feature>
<dbReference type="InterPro" id="IPR037171">
    <property type="entry name" value="NagB/RpiA_transferase-like"/>
</dbReference>
<sequence length="326" mass="35580">MADKKNDIELMRQMHTVLVLHFLEGKKQSEIADLLNLSTSKVNRLITQGRKMGMIKIDIENPFQRLTDLEHLLEEGTPLTRALVTSSVEGSTSTTLKQVGRAAANHLVETLRDGDVIAITGGKAVSAVVQNIETDRKFDVTVVPFTGGVQGKYHTDVNHQVMLLADQLGGKALQLHAPLFAESREQRDMLMEVASIKEVLDLARRANVALVGIGSIATPGSSYYDLHPMPESDRKMLVGSGATAEFMAHLIHKDGSVADYALNSRLVALRPTDLHQCARVIGVVSGEEKVWPIRAVLNGNYLNSLILDEDTASEVLATMEGRQNVA</sequence>
<comment type="caution">
    <text evidence="7">The sequence shown here is derived from an EMBL/GenBank/DDBJ whole genome shotgun (WGS) entry which is preliminary data.</text>
</comment>
<dbReference type="SUPFAM" id="SSF88659">
    <property type="entry name" value="Sigma3 and sigma4 domains of RNA polymerase sigma factors"/>
    <property type="match status" value="1"/>
</dbReference>
<dbReference type="EMBL" id="PPCN01000005">
    <property type="protein sequence ID" value="POF30913.1"/>
    <property type="molecule type" value="Genomic_DNA"/>
</dbReference>
<dbReference type="Gene3D" id="3.40.50.1360">
    <property type="match status" value="1"/>
</dbReference>
<feature type="domain" description="RNA polymerase sigma factor 70 region 4 type 2" evidence="6">
    <location>
        <begin position="14"/>
        <end position="51"/>
    </location>
</feature>
<protein>
    <submittedName>
        <fullName evidence="7">DNA-binding transcriptional regulator LsrR (DeoR family)</fullName>
    </submittedName>
</protein>
<evidence type="ECO:0000256" key="4">
    <source>
        <dbReference type="ARBA" id="ARBA00023163"/>
    </source>
</evidence>
<keyword evidence="2" id="KW-0805">Transcription regulation</keyword>
<dbReference type="SUPFAM" id="SSF100950">
    <property type="entry name" value="NagB/RpiA/CoA transferase-like"/>
    <property type="match status" value="1"/>
</dbReference>
<evidence type="ECO:0000259" key="5">
    <source>
        <dbReference type="Pfam" id="PF04198"/>
    </source>
</evidence>
<dbReference type="Gene3D" id="1.10.10.60">
    <property type="entry name" value="Homeodomain-like"/>
    <property type="match status" value="1"/>
</dbReference>
<dbReference type="RefSeq" id="WP_103223090.1">
    <property type="nucleotide sequence ID" value="NZ_PPCN01000005.1"/>
</dbReference>